<dbReference type="OrthoDB" id="50318at2157"/>
<evidence type="ECO:0000313" key="2">
    <source>
        <dbReference type="Proteomes" id="UP000002613"/>
    </source>
</evidence>
<keyword evidence="2" id="KW-1185">Reference proteome</keyword>
<dbReference type="EMBL" id="CP001899">
    <property type="protein sequence ID" value="ADC66092.1"/>
    <property type="molecule type" value="Genomic_DNA"/>
</dbReference>
<dbReference type="STRING" id="589924.Ferp_1955"/>
<dbReference type="PaxDb" id="589924-Ferp_1955"/>
<dbReference type="HOGENOM" id="CLU_1567053_0_0_2"/>
<name>D3S029_FERPA</name>
<dbReference type="eggNOG" id="arCOG10232">
    <property type="taxonomic scope" value="Archaea"/>
</dbReference>
<protein>
    <submittedName>
        <fullName evidence="1">Uncharacterized protein</fullName>
    </submittedName>
</protein>
<gene>
    <name evidence="1" type="ordered locus">Ferp_1955</name>
</gene>
<dbReference type="RefSeq" id="WP_012966431.1">
    <property type="nucleotide sequence ID" value="NC_013849.1"/>
</dbReference>
<accession>D3S029</accession>
<dbReference type="KEGG" id="fpl:Ferp_1955"/>
<organism evidence="1 2">
    <name type="scientific">Ferroglobus placidus (strain DSM 10642 / AEDII12DO)</name>
    <dbReference type="NCBI Taxonomy" id="589924"/>
    <lineage>
        <taxon>Archaea</taxon>
        <taxon>Methanobacteriati</taxon>
        <taxon>Methanobacteriota</taxon>
        <taxon>Archaeoglobi</taxon>
        <taxon>Archaeoglobales</taxon>
        <taxon>Archaeoglobaceae</taxon>
        <taxon>Ferroglobus</taxon>
    </lineage>
</organism>
<proteinExistence type="predicted"/>
<reference evidence="1 2" key="2">
    <citation type="journal article" date="2011" name="Stand. Genomic Sci.">
        <title>Complete genome sequence of Ferroglobus placidus AEDII12DO.</title>
        <authorList>
            <person name="Anderson I."/>
            <person name="Risso C."/>
            <person name="Holmes D."/>
            <person name="Lucas S."/>
            <person name="Copeland A."/>
            <person name="Lapidus A."/>
            <person name="Cheng J.F."/>
            <person name="Bruce D."/>
            <person name="Goodwin L."/>
            <person name="Pitluck S."/>
            <person name="Saunders E."/>
            <person name="Brettin T."/>
            <person name="Detter J.C."/>
            <person name="Han C."/>
            <person name="Tapia R."/>
            <person name="Larimer F."/>
            <person name="Land M."/>
            <person name="Hauser L."/>
            <person name="Woyke T."/>
            <person name="Lovley D."/>
            <person name="Kyrpides N."/>
            <person name="Ivanova N."/>
        </authorList>
    </citation>
    <scope>NUCLEOTIDE SEQUENCE [LARGE SCALE GENOMIC DNA]</scope>
    <source>
        <strain evidence="2">DSM 10642 / AEDII12DO</strain>
    </source>
</reference>
<dbReference type="GeneID" id="8779486"/>
<sequence length="157" mass="18326">MRVSVDIPADIEEKLLKKCEELGVSPSEFISALLEWYFLKRKKEVSGELEKYAKKYGTEKMRNCKYSDGKICALEALTDLEAEVEPLNVYKCLFCSYFVDKRKEHLKKRENFEIVEIAKMAAKIVVENYGDRLGYVPEKKKSEKGEIKDVRKIIESW</sequence>
<evidence type="ECO:0000313" key="1">
    <source>
        <dbReference type="EMBL" id="ADC66092.1"/>
    </source>
</evidence>
<reference evidence="2" key="1">
    <citation type="submission" date="2010-02" db="EMBL/GenBank/DDBJ databases">
        <title>Complete sequence of Ferroglobus placidus DSM 10642.</title>
        <authorList>
            <consortium name="US DOE Joint Genome Institute"/>
            <person name="Lucas S."/>
            <person name="Copeland A."/>
            <person name="Lapidus A."/>
            <person name="Cheng J.-F."/>
            <person name="Bruce D."/>
            <person name="Goodwin L."/>
            <person name="Pitluck S."/>
            <person name="Saunders E."/>
            <person name="Brettin T."/>
            <person name="Detter J.C."/>
            <person name="Han C."/>
            <person name="Tapia R."/>
            <person name="Larimer F."/>
            <person name="Land M."/>
            <person name="Hauser L."/>
            <person name="Kyrpides N."/>
            <person name="Ivanova N."/>
            <person name="Holmes D."/>
            <person name="Lovley D."/>
            <person name="Kyrpides N."/>
            <person name="Anderson I.J."/>
            <person name="Woyke T."/>
        </authorList>
    </citation>
    <scope>NUCLEOTIDE SEQUENCE [LARGE SCALE GENOMIC DNA]</scope>
    <source>
        <strain evidence="2">DSM 10642 / AEDII12DO</strain>
    </source>
</reference>
<dbReference type="Proteomes" id="UP000002613">
    <property type="component" value="Chromosome"/>
</dbReference>
<dbReference type="AlphaFoldDB" id="D3S029"/>